<sequence>MKKWIFFVAMMITVLMLTACGNDADEESQDKSNDTETSATSEDTSEGTSSEADTDTSSLQLLENDDVGKYLADSDGMTLYYFTKDEEGKSNCSDKCLENWPAFTTQDFEVPEGFSKDDFGTIMREDTGEEQVTYKGYPLYYFVKDKEKGDVNGQGVKDVWYIVNSDTTFKK</sequence>
<gene>
    <name evidence="3" type="ORF">BME96_15530</name>
</gene>
<dbReference type="AlphaFoldDB" id="A0AAC9J1Q7"/>
<feature type="signal peptide" evidence="2">
    <location>
        <begin position="1"/>
        <end position="24"/>
    </location>
</feature>
<dbReference type="KEGG" id="vhl:BME96_15530"/>
<dbReference type="PANTHER" id="PTHR39335">
    <property type="entry name" value="BLL4220 PROTEIN"/>
    <property type="match status" value="1"/>
</dbReference>
<dbReference type="RefSeq" id="WP_071649540.1">
    <property type="nucleotide sequence ID" value="NZ_CP017962.1"/>
</dbReference>
<keyword evidence="2" id="KW-0732">Signal</keyword>
<evidence type="ECO:0000313" key="3">
    <source>
        <dbReference type="EMBL" id="APC49517.1"/>
    </source>
</evidence>
<dbReference type="GO" id="GO:0043448">
    <property type="term" value="P:alkane catabolic process"/>
    <property type="evidence" value="ECO:0007669"/>
    <property type="project" value="TreeGrafter"/>
</dbReference>
<dbReference type="InterPro" id="IPR005297">
    <property type="entry name" value="Lipoprotein_repeat"/>
</dbReference>
<feature type="compositionally biased region" description="Low complexity" evidence="1">
    <location>
        <begin position="35"/>
        <end position="58"/>
    </location>
</feature>
<dbReference type="PANTHER" id="PTHR39335:SF1">
    <property type="entry name" value="BLL4220 PROTEIN"/>
    <property type="match status" value="1"/>
</dbReference>
<evidence type="ECO:0008006" key="5">
    <source>
        <dbReference type="Google" id="ProtNLM"/>
    </source>
</evidence>
<dbReference type="GeneID" id="71515823"/>
<evidence type="ECO:0000256" key="1">
    <source>
        <dbReference type="SAM" id="MobiDB-lite"/>
    </source>
</evidence>
<proteinExistence type="predicted"/>
<organism evidence="3 4">
    <name type="scientific">Virgibacillus halodenitrificans</name>
    <name type="common">Bacillus halodenitrificans</name>
    <dbReference type="NCBI Taxonomy" id="1482"/>
    <lineage>
        <taxon>Bacteria</taxon>
        <taxon>Bacillati</taxon>
        <taxon>Bacillota</taxon>
        <taxon>Bacilli</taxon>
        <taxon>Bacillales</taxon>
        <taxon>Bacillaceae</taxon>
        <taxon>Virgibacillus</taxon>
    </lineage>
</organism>
<name>A0AAC9J1Q7_VIRHA</name>
<dbReference type="EMBL" id="CP017962">
    <property type="protein sequence ID" value="APC49517.1"/>
    <property type="molecule type" value="Genomic_DNA"/>
</dbReference>
<evidence type="ECO:0000313" key="4">
    <source>
        <dbReference type="Proteomes" id="UP000182945"/>
    </source>
</evidence>
<dbReference type="PROSITE" id="PS51257">
    <property type="entry name" value="PROKAR_LIPOPROTEIN"/>
    <property type="match status" value="1"/>
</dbReference>
<feature type="region of interest" description="Disordered" evidence="1">
    <location>
        <begin position="24"/>
        <end position="59"/>
    </location>
</feature>
<dbReference type="Pfam" id="PF03640">
    <property type="entry name" value="Lipoprotein_15"/>
    <property type="match status" value="2"/>
</dbReference>
<evidence type="ECO:0000256" key="2">
    <source>
        <dbReference type="SAM" id="SignalP"/>
    </source>
</evidence>
<feature type="chain" id="PRO_5042156106" description="Lipoprotein with Yx(FWY)xxD motif" evidence="2">
    <location>
        <begin position="25"/>
        <end position="171"/>
    </location>
</feature>
<dbReference type="Proteomes" id="UP000182945">
    <property type="component" value="Chromosome"/>
</dbReference>
<accession>A0AAC9J1Q7</accession>
<protein>
    <recommendedName>
        <fullName evidence="5">Lipoprotein with Yx(FWY)xxD motif</fullName>
    </recommendedName>
</protein>
<reference evidence="3 4" key="1">
    <citation type="submission" date="2016-11" db="EMBL/GenBank/DDBJ databases">
        <title>Complete genome sequencing of Virgibacillus halodenitrificans PDB-F2.</title>
        <authorList>
            <person name="Sun Z."/>
            <person name="Zhou Y."/>
            <person name="Li H."/>
        </authorList>
    </citation>
    <scope>NUCLEOTIDE SEQUENCE [LARGE SCALE GENOMIC DNA]</scope>
    <source>
        <strain evidence="3 4">PDB-F2</strain>
    </source>
</reference>